<sequence>MAKLFIGGLAWHTNDETLRQRFEEYGTVEEAVVVKDRDTNRSRGFGFVRFSSKEEADAAKEKMDSTEFDGRIIRVDHATDNRSGGGQRGGYGSRGGYQGGVGAYGGRGGGYANPFSQGRGGGFVSSYNRGGYGGQQPQQYGSQQQQQPQQGYYQGGFQGNAGDGGNTFGSTGDGQAFGSTGDGHNFGSTGDGQAFGSTGDGHNFGSTGDGHFGSGGGGQQR</sequence>
<protein>
    <submittedName>
        <fullName evidence="5">Glycine-rich RNA-binding protein 4, mitochondrial</fullName>
    </submittedName>
</protein>
<dbReference type="InterPro" id="IPR035979">
    <property type="entry name" value="RBD_domain_sf"/>
</dbReference>
<dbReference type="InterPro" id="IPR052462">
    <property type="entry name" value="SLIRP/GR-RBP-like"/>
</dbReference>
<dbReference type="PROSITE" id="PS50102">
    <property type="entry name" value="RRM"/>
    <property type="match status" value="1"/>
</dbReference>
<reference evidence="5 6" key="1">
    <citation type="submission" date="2015-06" db="EMBL/GenBank/DDBJ databases">
        <title>Draft genome of the ant-associated black yeast Phialophora attae CBS 131958.</title>
        <authorList>
            <person name="Moreno L.F."/>
            <person name="Stielow B.J."/>
            <person name="de Hoog S."/>
            <person name="Vicente V.A."/>
            <person name="Weiss V.A."/>
            <person name="de Vries M."/>
            <person name="Cruz L.M."/>
            <person name="Souza E.M."/>
        </authorList>
    </citation>
    <scope>NUCLEOTIDE SEQUENCE [LARGE SCALE GENOMIC DNA]</scope>
    <source>
        <strain evidence="5 6">CBS 131958</strain>
    </source>
</reference>
<organism evidence="5 6">
    <name type="scientific">Cyphellophora attinorum</name>
    <dbReference type="NCBI Taxonomy" id="1664694"/>
    <lineage>
        <taxon>Eukaryota</taxon>
        <taxon>Fungi</taxon>
        <taxon>Dikarya</taxon>
        <taxon>Ascomycota</taxon>
        <taxon>Pezizomycotina</taxon>
        <taxon>Eurotiomycetes</taxon>
        <taxon>Chaetothyriomycetidae</taxon>
        <taxon>Chaetothyriales</taxon>
        <taxon>Cyphellophoraceae</taxon>
        <taxon>Cyphellophora</taxon>
    </lineage>
</organism>
<proteinExistence type="predicted"/>
<accession>A0A0N1GZ40</accession>
<dbReference type="SUPFAM" id="SSF54928">
    <property type="entry name" value="RNA-binding domain, RBD"/>
    <property type="match status" value="1"/>
</dbReference>
<dbReference type="Pfam" id="PF00076">
    <property type="entry name" value="RRM_1"/>
    <property type="match status" value="1"/>
</dbReference>
<dbReference type="RefSeq" id="XP_017996133.1">
    <property type="nucleotide sequence ID" value="XM_018149444.1"/>
</dbReference>
<feature type="compositionally biased region" description="Gly residues" evidence="3">
    <location>
        <begin position="83"/>
        <end position="96"/>
    </location>
</feature>
<evidence type="ECO:0000256" key="2">
    <source>
        <dbReference type="PROSITE-ProRule" id="PRU00176"/>
    </source>
</evidence>
<dbReference type="Gene3D" id="3.30.70.330">
    <property type="match status" value="1"/>
</dbReference>
<evidence type="ECO:0000256" key="1">
    <source>
        <dbReference type="ARBA" id="ARBA00022884"/>
    </source>
</evidence>
<dbReference type="STRING" id="1664694.A0A0N1GZ40"/>
<name>A0A0N1GZ40_9EURO</name>
<feature type="compositionally biased region" description="Gly residues" evidence="3">
    <location>
        <begin position="207"/>
        <end position="221"/>
    </location>
</feature>
<comment type="caution">
    <text evidence="5">The sequence shown here is derived from an EMBL/GenBank/DDBJ whole genome shotgun (WGS) entry which is preliminary data.</text>
</comment>
<feature type="region of interest" description="Disordered" evidence="3">
    <location>
        <begin position="122"/>
        <end position="221"/>
    </location>
</feature>
<evidence type="ECO:0000256" key="3">
    <source>
        <dbReference type="SAM" id="MobiDB-lite"/>
    </source>
</evidence>
<dbReference type="VEuPathDB" id="FungiDB:AB675_8952"/>
<feature type="domain" description="RRM" evidence="4">
    <location>
        <begin position="2"/>
        <end position="80"/>
    </location>
</feature>
<evidence type="ECO:0000313" key="5">
    <source>
        <dbReference type="EMBL" id="KPI36170.1"/>
    </source>
</evidence>
<dbReference type="AlphaFoldDB" id="A0A0N1GZ40"/>
<feature type="compositionally biased region" description="Gly residues" evidence="3">
    <location>
        <begin position="153"/>
        <end position="167"/>
    </location>
</feature>
<dbReference type="Proteomes" id="UP000038010">
    <property type="component" value="Unassembled WGS sequence"/>
</dbReference>
<dbReference type="OrthoDB" id="439808at2759"/>
<dbReference type="SMART" id="SM00360">
    <property type="entry name" value="RRM"/>
    <property type="match status" value="1"/>
</dbReference>
<keyword evidence="6" id="KW-1185">Reference proteome</keyword>
<dbReference type="GO" id="GO:0003723">
    <property type="term" value="F:RNA binding"/>
    <property type="evidence" value="ECO:0007669"/>
    <property type="project" value="UniProtKB-UniRule"/>
</dbReference>
<dbReference type="PANTHER" id="PTHR48027">
    <property type="entry name" value="HETEROGENEOUS NUCLEAR RIBONUCLEOPROTEIN 87F-RELATED"/>
    <property type="match status" value="1"/>
</dbReference>
<evidence type="ECO:0000313" key="6">
    <source>
        <dbReference type="Proteomes" id="UP000038010"/>
    </source>
</evidence>
<dbReference type="InterPro" id="IPR012677">
    <property type="entry name" value="Nucleotide-bd_a/b_plait_sf"/>
</dbReference>
<dbReference type="InterPro" id="IPR000504">
    <property type="entry name" value="RRM_dom"/>
</dbReference>
<dbReference type="EMBL" id="LFJN01000033">
    <property type="protein sequence ID" value="KPI36170.1"/>
    <property type="molecule type" value="Genomic_DNA"/>
</dbReference>
<feature type="compositionally biased region" description="Low complexity" evidence="3">
    <location>
        <begin position="135"/>
        <end position="152"/>
    </location>
</feature>
<keyword evidence="1 2" id="KW-0694">RNA-binding</keyword>
<feature type="region of interest" description="Disordered" evidence="3">
    <location>
        <begin position="76"/>
        <end position="96"/>
    </location>
</feature>
<gene>
    <name evidence="5" type="ORF">AB675_8952</name>
</gene>
<evidence type="ECO:0000259" key="4">
    <source>
        <dbReference type="PROSITE" id="PS50102"/>
    </source>
</evidence>
<dbReference type="GeneID" id="28741324"/>